<comment type="caution">
    <text evidence="7">The sequence shown here is derived from an EMBL/GenBank/DDBJ whole genome shotgun (WGS) entry which is preliminary data.</text>
</comment>
<keyword evidence="2" id="KW-0285">Flavoprotein</keyword>
<feature type="domain" description="Reductase C-terminal" evidence="6">
    <location>
        <begin position="323"/>
        <end position="408"/>
    </location>
</feature>
<dbReference type="Pfam" id="PF14759">
    <property type="entry name" value="Reductase_C"/>
    <property type="match status" value="1"/>
</dbReference>
<accession>A0A4R5KFT7</accession>
<organism evidence="7 8">
    <name type="scientific">Arthrobacter terricola</name>
    <dbReference type="NCBI Taxonomy" id="2547396"/>
    <lineage>
        <taxon>Bacteria</taxon>
        <taxon>Bacillati</taxon>
        <taxon>Actinomycetota</taxon>
        <taxon>Actinomycetes</taxon>
        <taxon>Micrococcales</taxon>
        <taxon>Micrococcaceae</taxon>
        <taxon>Arthrobacter</taxon>
    </lineage>
</organism>
<proteinExistence type="predicted"/>
<evidence type="ECO:0000259" key="6">
    <source>
        <dbReference type="Pfam" id="PF14759"/>
    </source>
</evidence>
<dbReference type="PANTHER" id="PTHR43557">
    <property type="entry name" value="APOPTOSIS-INDUCING FACTOR 1"/>
    <property type="match status" value="1"/>
</dbReference>
<dbReference type="InterPro" id="IPR028202">
    <property type="entry name" value="Reductase_C"/>
</dbReference>
<dbReference type="PRINTS" id="PR00368">
    <property type="entry name" value="FADPNR"/>
</dbReference>
<reference evidence="7 8" key="1">
    <citation type="submission" date="2019-03" db="EMBL/GenBank/DDBJ databases">
        <title>Whole genome sequence of Arthrobacter sp JH1-1.</title>
        <authorList>
            <person name="Trinh H.N."/>
        </authorList>
    </citation>
    <scope>NUCLEOTIDE SEQUENCE [LARGE SCALE GENOMIC DNA]</scope>
    <source>
        <strain evidence="7 8">JH1-1</strain>
    </source>
</reference>
<comment type="cofactor">
    <cofactor evidence="1">
        <name>FAD</name>
        <dbReference type="ChEBI" id="CHEBI:57692"/>
    </cofactor>
</comment>
<dbReference type="PRINTS" id="PR00411">
    <property type="entry name" value="PNDRDTASEI"/>
</dbReference>
<dbReference type="Gene3D" id="3.50.50.60">
    <property type="entry name" value="FAD/NAD(P)-binding domain"/>
    <property type="match status" value="2"/>
</dbReference>
<dbReference type="Pfam" id="PF07992">
    <property type="entry name" value="Pyr_redox_2"/>
    <property type="match status" value="1"/>
</dbReference>
<dbReference type="InterPro" id="IPR016156">
    <property type="entry name" value="FAD/NAD-linked_Rdtase_dimer_sf"/>
</dbReference>
<evidence type="ECO:0000256" key="2">
    <source>
        <dbReference type="ARBA" id="ARBA00022630"/>
    </source>
</evidence>
<dbReference type="InterPro" id="IPR050446">
    <property type="entry name" value="FAD-oxidoreductase/Apoptosis"/>
</dbReference>
<dbReference type="InterPro" id="IPR036188">
    <property type="entry name" value="FAD/NAD-bd_sf"/>
</dbReference>
<evidence type="ECO:0000313" key="7">
    <source>
        <dbReference type="EMBL" id="TDF93157.1"/>
    </source>
</evidence>
<dbReference type="SUPFAM" id="SSF51905">
    <property type="entry name" value="FAD/NAD(P)-binding domain"/>
    <property type="match status" value="1"/>
</dbReference>
<evidence type="ECO:0000313" key="8">
    <source>
        <dbReference type="Proteomes" id="UP000295511"/>
    </source>
</evidence>
<evidence type="ECO:0000256" key="1">
    <source>
        <dbReference type="ARBA" id="ARBA00001974"/>
    </source>
</evidence>
<keyword evidence="8" id="KW-1185">Reference proteome</keyword>
<dbReference type="Gene3D" id="3.30.390.30">
    <property type="match status" value="1"/>
</dbReference>
<sequence>MDTEHIVIAGGGLAGATAAKTLRAEGFEGRITVLCAENETPYLRPPLSKEFLLGKAAEDAVPVVPPGWYQENDVELLLKVAATAIDRGAHAVQLDSGSELHYDRLLIATGAQPRRIPVPGSEFEGVMTFRTFNDSRRLKEKLSGGGKKVVMIGSGWIGMELAAAATEYGNSVTLMGLEDVPLSIAIGPELGAYFRGLHEKRGVQFRLPASAAEVRGDDGKAQAVVTNTGEVLPADLVVMAVGVAPDTALAEAAGLDIKNGILVDSSLRSSDPDIFAAGDVANALHPFTGEHHRSEHWHNALNGGKVAAKSMLGQDAVMDVVPYFYTDQYDASMEYSGYATLAAGTEPLVRGSLEEGSFIAFWLRDSTVVAGMSVNQQRVQKPIKALISGRVTVDSERLVDTSVPLDDFLPKD</sequence>
<protein>
    <submittedName>
        <fullName evidence="7">NAD(P)/FAD-dependent oxidoreductase</fullName>
    </submittedName>
</protein>
<keyword evidence="4" id="KW-0560">Oxidoreductase</keyword>
<dbReference type="AlphaFoldDB" id="A0A4R5KFT7"/>
<dbReference type="Proteomes" id="UP000295511">
    <property type="component" value="Unassembled WGS sequence"/>
</dbReference>
<gene>
    <name evidence="7" type="ORF">E1809_16730</name>
</gene>
<dbReference type="EMBL" id="SMRU01000020">
    <property type="protein sequence ID" value="TDF93157.1"/>
    <property type="molecule type" value="Genomic_DNA"/>
</dbReference>
<dbReference type="GO" id="GO:0005737">
    <property type="term" value="C:cytoplasm"/>
    <property type="evidence" value="ECO:0007669"/>
    <property type="project" value="TreeGrafter"/>
</dbReference>
<evidence type="ECO:0000256" key="4">
    <source>
        <dbReference type="ARBA" id="ARBA00023002"/>
    </source>
</evidence>
<dbReference type="InterPro" id="IPR023753">
    <property type="entry name" value="FAD/NAD-binding_dom"/>
</dbReference>
<name>A0A4R5KFT7_9MICC</name>
<keyword evidence="3" id="KW-0274">FAD</keyword>
<feature type="domain" description="FAD/NAD(P)-binding" evidence="5">
    <location>
        <begin position="5"/>
        <end position="304"/>
    </location>
</feature>
<evidence type="ECO:0000256" key="3">
    <source>
        <dbReference type="ARBA" id="ARBA00022827"/>
    </source>
</evidence>
<dbReference type="PANTHER" id="PTHR43557:SF2">
    <property type="entry name" value="RIESKE DOMAIN-CONTAINING PROTEIN-RELATED"/>
    <property type="match status" value="1"/>
</dbReference>
<dbReference type="OrthoDB" id="1145at2"/>
<dbReference type="GO" id="GO:0016651">
    <property type="term" value="F:oxidoreductase activity, acting on NAD(P)H"/>
    <property type="evidence" value="ECO:0007669"/>
    <property type="project" value="TreeGrafter"/>
</dbReference>
<dbReference type="SUPFAM" id="SSF55424">
    <property type="entry name" value="FAD/NAD-linked reductases, dimerisation (C-terminal) domain"/>
    <property type="match status" value="1"/>
</dbReference>
<evidence type="ECO:0000259" key="5">
    <source>
        <dbReference type="Pfam" id="PF07992"/>
    </source>
</evidence>